<dbReference type="SMART" id="SM00343">
    <property type="entry name" value="ZnF_C2HC"/>
    <property type="match status" value="1"/>
</dbReference>
<gene>
    <name evidence="5" type="ORF">Tco_1114700</name>
</gene>
<feature type="compositionally biased region" description="Polar residues" evidence="2">
    <location>
        <begin position="788"/>
        <end position="801"/>
    </location>
</feature>
<dbReference type="Proteomes" id="UP001151760">
    <property type="component" value="Unassembled WGS sequence"/>
</dbReference>
<keyword evidence="1" id="KW-0479">Metal-binding</keyword>
<dbReference type="SUPFAM" id="SSF56672">
    <property type="entry name" value="DNA/RNA polymerases"/>
    <property type="match status" value="1"/>
</dbReference>
<protein>
    <submittedName>
        <fullName evidence="5">RNA-directed DNA polymerase, eukaryota</fullName>
    </submittedName>
</protein>
<dbReference type="SUPFAM" id="SSF57756">
    <property type="entry name" value="Retrovirus zinc finger-like domains"/>
    <property type="match status" value="1"/>
</dbReference>
<dbReference type="SUPFAM" id="SSF56219">
    <property type="entry name" value="DNase I-like"/>
    <property type="match status" value="1"/>
</dbReference>
<organism evidence="5 6">
    <name type="scientific">Tanacetum coccineum</name>
    <dbReference type="NCBI Taxonomy" id="301880"/>
    <lineage>
        <taxon>Eukaryota</taxon>
        <taxon>Viridiplantae</taxon>
        <taxon>Streptophyta</taxon>
        <taxon>Embryophyta</taxon>
        <taxon>Tracheophyta</taxon>
        <taxon>Spermatophyta</taxon>
        <taxon>Magnoliopsida</taxon>
        <taxon>eudicotyledons</taxon>
        <taxon>Gunneridae</taxon>
        <taxon>Pentapetalae</taxon>
        <taxon>asterids</taxon>
        <taxon>campanulids</taxon>
        <taxon>Asterales</taxon>
        <taxon>Asteraceae</taxon>
        <taxon>Asteroideae</taxon>
        <taxon>Anthemideae</taxon>
        <taxon>Anthemidinae</taxon>
        <taxon>Tanacetum</taxon>
    </lineage>
</organism>
<keyword evidence="5" id="KW-0548">Nucleotidyltransferase</keyword>
<keyword evidence="5" id="KW-0695">RNA-directed DNA polymerase</keyword>
<dbReference type="PROSITE" id="PS50878">
    <property type="entry name" value="RT_POL"/>
    <property type="match status" value="1"/>
</dbReference>
<dbReference type="Pfam" id="PF00078">
    <property type="entry name" value="RVT_1"/>
    <property type="match status" value="1"/>
</dbReference>
<dbReference type="CDD" id="cd01650">
    <property type="entry name" value="RT_nLTR_like"/>
    <property type="match status" value="1"/>
</dbReference>
<evidence type="ECO:0000313" key="6">
    <source>
        <dbReference type="Proteomes" id="UP001151760"/>
    </source>
</evidence>
<feature type="domain" description="CCHC-type" evidence="3">
    <location>
        <begin position="976"/>
        <end position="992"/>
    </location>
</feature>
<feature type="domain" description="Reverse transcriptase" evidence="4">
    <location>
        <begin position="347"/>
        <end position="624"/>
    </location>
</feature>
<dbReference type="Gene3D" id="4.10.60.10">
    <property type="entry name" value="Zinc finger, CCHC-type"/>
    <property type="match status" value="1"/>
</dbReference>
<evidence type="ECO:0000259" key="4">
    <source>
        <dbReference type="PROSITE" id="PS50878"/>
    </source>
</evidence>
<dbReference type="InterPro" id="IPR036875">
    <property type="entry name" value="Znf_CCHC_sf"/>
</dbReference>
<reference evidence="5" key="1">
    <citation type="journal article" date="2022" name="Int. J. Mol. Sci.">
        <title>Draft Genome of Tanacetum Coccineum: Genomic Comparison of Closely Related Tanacetum-Family Plants.</title>
        <authorList>
            <person name="Yamashiro T."/>
            <person name="Shiraishi A."/>
            <person name="Nakayama K."/>
            <person name="Satake H."/>
        </authorList>
    </citation>
    <scope>NUCLEOTIDE SEQUENCE</scope>
</reference>
<comment type="caution">
    <text evidence="5">The sequence shown here is derived from an EMBL/GenBank/DDBJ whole genome shotgun (WGS) entry which is preliminary data.</text>
</comment>
<feature type="region of interest" description="Disordered" evidence="2">
    <location>
        <begin position="767"/>
        <end position="811"/>
    </location>
</feature>
<feature type="compositionally biased region" description="Basic and acidic residues" evidence="2">
    <location>
        <begin position="767"/>
        <end position="787"/>
    </location>
</feature>
<reference evidence="5" key="2">
    <citation type="submission" date="2022-01" db="EMBL/GenBank/DDBJ databases">
        <authorList>
            <person name="Yamashiro T."/>
            <person name="Shiraishi A."/>
            <person name="Satake H."/>
            <person name="Nakayama K."/>
        </authorList>
    </citation>
    <scope>NUCLEOTIDE SEQUENCE</scope>
</reference>
<dbReference type="PANTHER" id="PTHR33116:SF78">
    <property type="entry name" value="OS12G0587133 PROTEIN"/>
    <property type="match status" value="1"/>
</dbReference>
<keyword evidence="1" id="KW-0862">Zinc</keyword>
<dbReference type="InterPro" id="IPR036691">
    <property type="entry name" value="Endo/exonu/phosph_ase_sf"/>
</dbReference>
<keyword evidence="6" id="KW-1185">Reference proteome</keyword>
<proteinExistence type="predicted"/>
<evidence type="ECO:0000313" key="5">
    <source>
        <dbReference type="EMBL" id="GJU04362.1"/>
    </source>
</evidence>
<accession>A0ABQ5IVV4</accession>
<dbReference type="Gene3D" id="3.60.10.10">
    <property type="entry name" value="Endonuclease/exonuclease/phosphatase"/>
    <property type="match status" value="1"/>
</dbReference>
<dbReference type="PROSITE" id="PS50158">
    <property type="entry name" value="ZF_CCHC"/>
    <property type="match status" value="1"/>
</dbReference>
<sequence length="1157" mass="131744">MLIIDGICDCLLEKSINERFGSVFNVQGADMFNTFIANAGLEEIPLGGSSFTWCHKSATKMSKLDRFLISKNLFNSYPDICATSLDRFLSDHRPILLRESNHDYGPIPFRYFNHWTELDGFNKFVIDTWNSAPVETNAMRNVMQKFKFLKGKIREWLKIYKSKNGGSGILKEELNRIDADIDKGLASDIIINRRMEVIKSIQYLDKIHVMDLAQKAKVKWAIEGDENSRYFHGVLNKKRSQSNIRGIMVDGKWQDNPKVIKSEFFLHFRKRFEKPSANRILIDMNFPKTISIDQQTELEGAVSKEEVKKAVWDCGSDKSPGPDGFSFGFYRKFWTCIENDVFAAVNYFFTFGDIPKGCNACFIALIPKVHDANLVKDFRPISLIGSIYKIIAKILANRLVGVLGDIVNEVQSAFISDRQILDGPFILNEVIQWCKSKKKQSLIFKVDFEKAYDSVRWDFLDDVLKKFGFGNKWRDWIQKCLRSSRGSIIINGSPTEEFQFFKGLKQGDPLSPFLFILIMESLHLSFQSVVDVGLFKGIHLSPLVNLSHMFYADDAVFVGQWCDDNINTLVHVLECFFRASGLRINMSKSKIMGVNVGDDKIKVAASKLGCLILNTPFTYLGTKVGGNMSRVQAWTEIIDKVKSRLSNWKLKSLSIGGRLTLLKSVLGSIPIFHMSIFKVPLTVLRSLESIRCQFFNGHELKSNKSSWVKWNSVLAAKEKGGLGVSSLFALNRALLMKWFWRFYSHNDSLWSRVIKAIYGVDGEETDIQEKDEKESQKQTKPSTEWKRQSQIKAKVSQSQKANPDKGQKSTKRFSQLINDMHTIRMTMQQVQVNTKFLNALPPEWSKFVTDVKLTKSLYTTNYDQLYAYLMTQQSQAKFPQLDSGLAVATFQQGEDPIDCINKAMKFLSVVVSRFPPSNNQLRTSSNPRNQVTIQYERVTVQQVQERQTRSFAGTGNKGIATTSRGNYTTGQAKVVKCYNCLREGHMAKQCPQPKRPRSSAWFKEKLMLAETQEAGQILDEEQLAFIADPRIADVQVAQQTIPQNSAFQTEDLDAYDSDCDDISSAKVILMANLSSCNSDVLYEVPYSDTYLNDMIYQDVQEMSYSEQTYIVNFPDNEITRDSNIIPYSQYLQESQDTGIQDTSSSTPNDLLVLSLVE</sequence>
<dbReference type="EMBL" id="BQNB010021241">
    <property type="protein sequence ID" value="GJU04362.1"/>
    <property type="molecule type" value="Genomic_DNA"/>
</dbReference>
<evidence type="ECO:0000259" key="3">
    <source>
        <dbReference type="PROSITE" id="PS50158"/>
    </source>
</evidence>
<name>A0ABQ5IVV4_9ASTR</name>
<dbReference type="InterPro" id="IPR043502">
    <property type="entry name" value="DNA/RNA_pol_sf"/>
</dbReference>
<dbReference type="GO" id="GO:0003964">
    <property type="term" value="F:RNA-directed DNA polymerase activity"/>
    <property type="evidence" value="ECO:0007669"/>
    <property type="project" value="UniProtKB-KW"/>
</dbReference>
<keyword evidence="5" id="KW-0808">Transferase</keyword>
<keyword evidence="1" id="KW-0863">Zinc-finger</keyword>
<dbReference type="PANTHER" id="PTHR33116">
    <property type="entry name" value="REVERSE TRANSCRIPTASE ZINC-BINDING DOMAIN-CONTAINING PROTEIN-RELATED-RELATED"/>
    <property type="match status" value="1"/>
</dbReference>
<evidence type="ECO:0000256" key="2">
    <source>
        <dbReference type="SAM" id="MobiDB-lite"/>
    </source>
</evidence>
<dbReference type="Pfam" id="PF00098">
    <property type="entry name" value="zf-CCHC"/>
    <property type="match status" value="1"/>
</dbReference>
<dbReference type="InterPro" id="IPR001878">
    <property type="entry name" value="Znf_CCHC"/>
</dbReference>
<evidence type="ECO:0000256" key="1">
    <source>
        <dbReference type="PROSITE-ProRule" id="PRU00047"/>
    </source>
</evidence>
<dbReference type="InterPro" id="IPR000477">
    <property type="entry name" value="RT_dom"/>
</dbReference>